<dbReference type="SUPFAM" id="SSF50156">
    <property type="entry name" value="PDZ domain-like"/>
    <property type="match status" value="1"/>
</dbReference>
<dbReference type="KEGG" id="scl:sce1844"/>
<evidence type="ECO:0000256" key="1">
    <source>
        <dbReference type="SAM" id="MobiDB-lite"/>
    </source>
</evidence>
<dbReference type="AlphaFoldDB" id="A9FJR5"/>
<keyword evidence="4" id="KW-1185">Reference proteome</keyword>
<proteinExistence type="predicted"/>
<reference evidence="3 4" key="1">
    <citation type="journal article" date="2007" name="Nat. Biotechnol.">
        <title>Complete genome sequence of the myxobacterium Sorangium cellulosum.</title>
        <authorList>
            <person name="Schneiker S."/>
            <person name="Perlova O."/>
            <person name="Kaiser O."/>
            <person name="Gerth K."/>
            <person name="Alici A."/>
            <person name="Altmeyer M.O."/>
            <person name="Bartels D."/>
            <person name="Bekel T."/>
            <person name="Beyer S."/>
            <person name="Bode E."/>
            <person name="Bode H.B."/>
            <person name="Bolten C.J."/>
            <person name="Choudhuri J.V."/>
            <person name="Doss S."/>
            <person name="Elnakady Y.A."/>
            <person name="Frank B."/>
            <person name="Gaigalat L."/>
            <person name="Goesmann A."/>
            <person name="Groeger C."/>
            <person name="Gross F."/>
            <person name="Jelsbak L."/>
            <person name="Jelsbak L."/>
            <person name="Kalinowski J."/>
            <person name="Kegler C."/>
            <person name="Knauber T."/>
            <person name="Konietzny S."/>
            <person name="Kopp M."/>
            <person name="Krause L."/>
            <person name="Krug D."/>
            <person name="Linke B."/>
            <person name="Mahmud T."/>
            <person name="Martinez-Arias R."/>
            <person name="McHardy A.C."/>
            <person name="Merai M."/>
            <person name="Meyer F."/>
            <person name="Mormann S."/>
            <person name="Munoz-Dorado J."/>
            <person name="Perez J."/>
            <person name="Pradella S."/>
            <person name="Rachid S."/>
            <person name="Raddatz G."/>
            <person name="Rosenau F."/>
            <person name="Rueckert C."/>
            <person name="Sasse F."/>
            <person name="Scharfe M."/>
            <person name="Schuster S.C."/>
            <person name="Suen G."/>
            <person name="Treuner-Lange A."/>
            <person name="Velicer G.J."/>
            <person name="Vorholter F.-J."/>
            <person name="Weissman K.J."/>
            <person name="Welch R.D."/>
            <person name="Wenzel S.C."/>
            <person name="Whitworth D.E."/>
            <person name="Wilhelm S."/>
            <person name="Wittmann C."/>
            <person name="Bloecker H."/>
            <person name="Puehler A."/>
            <person name="Mueller R."/>
        </authorList>
    </citation>
    <scope>NUCLEOTIDE SEQUENCE [LARGE SCALE GENOMIC DNA]</scope>
    <source>
        <strain evidence="4">So ce56</strain>
    </source>
</reference>
<dbReference type="Pfam" id="PF13620">
    <property type="entry name" value="CarboxypepD_reg"/>
    <property type="match status" value="4"/>
</dbReference>
<feature type="domain" description="PDZ" evidence="2">
    <location>
        <begin position="901"/>
        <end position="953"/>
    </location>
</feature>
<dbReference type="GO" id="GO:0030246">
    <property type="term" value="F:carbohydrate binding"/>
    <property type="evidence" value="ECO:0007669"/>
    <property type="project" value="InterPro"/>
</dbReference>
<dbReference type="Pfam" id="PF17820">
    <property type="entry name" value="PDZ_6"/>
    <property type="match status" value="1"/>
</dbReference>
<dbReference type="RefSeq" id="WP_012234479.1">
    <property type="nucleotide sequence ID" value="NC_010162.1"/>
</dbReference>
<dbReference type="SMART" id="SM00228">
    <property type="entry name" value="PDZ"/>
    <property type="match status" value="1"/>
</dbReference>
<gene>
    <name evidence="3" type="ordered locus">sce1844</name>
</gene>
<dbReference type="Gene3D" id="2.60.40.1120">
    <property type="entry name" value="Carboxypeptidase-like, regulatory domain"/>
    <property type="match status" value="5"/>
</dbReference>
<protein>
    <recommendedName>
        <fullName evidence="2">PDZ domain-containing protein</fullName>
    </recommendedName>
</protein>
<dbReference type="STRING" id="448385.sce1844"/>
<dbReference type="InterPro" id="IPR041489">
    <property type="entry name" value="PDZ_6"/>
</dbReference>
<evidence type="ECO:0000313" key="3">
    <source>
        <dbReference type="EMBL" id="CAN92002.1"/>
    </source>
</evidence>
<dbReference type="SUPFAM" id="SSF49452">
    <property type="entry name" value="Starch-binding domain-like"/>
    <property type="match status" value="7"/>
</dbReference>
<name>A9FJR5_SORC5</name>
<dbReference type="SUPFAM" id="SSF49464">
    <property type="entry name" value="Carboxypeptidase regulatory domain-like"/>
    <property type="match status" value="1"/>
</dbReference>
<accession>A9FJR5</accession>
<evidence type="ECO:0000259" key="2">
    <source>
        <dbReference type="PROSITE" id="PS50106"/>
    </source>
</evidence>
<dbReference type="eggNOG" id="COG4932">
    <property type="taxonomic scope" value="Bacteria"/>
</dbReference>
<evidence type="ECO:0000313" key="4">
    <source>
        <dbReference type="Proteomes" id="UP000002139"/>
    </source>
</evidence>
<organism evidence="3 4">
    <name type="scientific">Sorangium cellulosum (strain So ce56)</name>
    <name type="common">Polyangium cellulosum (strain So ce56)</name>
    <dbReference type="NCBI Taxonomy" id="448385"/>
    <lineage>
        <taxon>Bacteria</taxon>
        <taxon>Pseudomonadati</taxon>
        <taxon>Myxococcota</taxon>
        <taxon>Polyangia</taxon>
        <taxon>Polyangiales</taxon>
        <taxon>Polyangiaceae</taxon>
        <taxon>Sorangium</taxon>
    </lineage>
</organism>
<dbReference type="InterPro" id="IPR013784">
    <property type="entry name" value="Carb-bd-like_fold"/>
</dbReference>
<dbReference type="Proteomes" id="UP000002139">
    <property type="component" value="Chromosome"/>
</dbReference>
<feature type="compositionally biased region" description="Pro residues" evidence="1">
    <location>
        <begin position="646"/>
        <end position="656"/>
    </location>
</feature>
<dbReference type="HOGENOM" id="CLU_330583_0_0_7"/>
<feature type="region of interest" description="Disordered" evidence="1">
    <location>
        <begin position="273"/>
        <end position="303"/>
    </location>
</feature>
<dbReference type="EMBL" id="AM746676">
    <property type="protein sequence ID" value="CAN92002.1"/>
    <property type="molecule type" value="Genomic_DNA"/>
</dbReference>
<dbReference type="InterPro" id="IPR008969">
    <property type="entry name" value="CarboxyPept-like_regulatory"/>
</dbReference>
<dbReference type="InterPro" id="IPR001478">
    <property type="entry name" value="PDZ"/>
</dbReference>
<dbReference type="InterPro" id="IPR036034">
    <property type="entry name" value="PDZ_sf"/>
</dbReference>
<dbReference type="PROSITE" id="PS50106">
    <property type="entry name" value="PDZ"/>
    <property type="match status" value="1"/>
</dbReference>
<sequence>MKRAEARRWLALAVLGLAAAGILGLFLWLRAGEAPADGPAPPASAASTRGARCLRARDAPPPTLGSIAGRVADAAGSPVAGALVCASASGGASGLTPFDLGEPTCAPAGEDGRYQIADLSPARWTIFASAPGHRPASYTSPAPDRARWLDLRQGEARTSVDLTLVRGGVEVRGHVKDVSGGPIAGALVMIHGFLGSHQGAAVTRSDAEGSFSAWTEEGYCLARATADGYAEGSQHGMAPGPPLEISMTPGSVIEGRVVEAGSGAPIAGATVRPGMAQRWGPGEVKPVSSDAEGRFRIPGLPPGRYKPTARAAGGHGQARASVVLGIGQTASEVVIEMHPASSVAGRVEVAPGGGPCASGSVTLFHEGSGWLPTVLGADGSARFEGVLPGSYQVVVLCQDHASEPAYPAVEVGEADIEGLVWTVRAGLSLRGRVVDREDKPVRAMVHASPTDMGRMQPMQPGPVGQSDDDGRFVLRGLLPGKHRVMAHSNDHIPPEPVMVEVVDERAPEITLVMDSGGRVEGTVTDEDRRPVAGADVMLSAQQPGWGGPPRKSLADGTFVIKGVAPGAYRIWAMQGGMPMRAPGQAGGGDPGVAVTVKAGAAARVSLVVERQNGEIHGRVVDGSSRPVADAFVNVQREPEGAGEPGAPAPPPPPPESMGPYAPVLTDPDGEFVIGNLGRGTYTVQAQRRGGGRAAVEHVEVGRTVTLTIQETGTVSGAVSSPGGAPPDQFTIRVTGREAPFFRNESFSFTDGAWTMSDLPAGRYELAADAPEGTATGEVTLAQGEQRSGVVLTLAGRVALRGQVVSLEDGAPMAGVTVHAYPRAGGMAPSPVQQHEVTDGAGHFHLDRVPRGPLALMLMPADPMSSAFDAAMIPVDVQPGAETDVGRLFMAKRRMKHDEPPGDLGFAVEPPRSPMDVAMRPHKVVEVRRDGPAAAAGLQVGDVIVSVDGHDVTGKLGYLVGPLLRVPAGTRVTLGLSRGARVALVAAAMPPPPGVGQGGIEAAPGPP</sequence>
<dbReference type="Gene3D" id="2.30.42.10">
    <property type="match status" value="1"/>
</dbReference>
<feature type="region of interest" description="Disordered" evidence="1">
    <location>
        <begin position="636"/>
        <end position="658"/>
    </location>
</feature>